<dbReference type="EMBL" id="CP043617">
    <property type="protein sequence ID" value="QFR50017.1"/>
    <property type="molecule type" value="Genomic_DNA"/>
</dbReference>
<dbReference type="Gene3D" id="2.40.30.170">
    <property type="match status" value="1"/>
</dbReference>
<dbReference type="AlphaFoldDB" id="A0A5P8P348"/>
<dbReference type="Gene3D" id="2.40.420.20">
    <property type="match status" value="1"/>
</dbReference>
<accession>A0A5P8P348</accession>
<dbReference type="GO" id="GO:0030313">
    <property type="term" value="C:cell envelope"/>
    <property type="evidence" value="ECO:0007669"/>
    <property type="project" value="TreeGrafter"/>
</dbReference>
<organism evidence="2 3">
    <name type="scientific">Sulfurimonas lithotrophica</name>
    <dbReference type="NCBI Taxonomy" id="2590022"/>
    <lineage>
        <taxon>Bacteria</taxon>
        <taxon>Pseudomonadati</taxon>
        <taxon>Campylobacterota</taxon>
        <taxon>Epsilonproteobacteria</taxon>
        <taxon>Campylobacterales</taxon>
        <taxon>Sulfurimonadaceae</taxon>
        <taxon>Sulfurimonas</taxon>
    </lineage>
</organism>
<dbReference type="KEGG" id="sulg:FJR48_09885"/>
<dbReference type="Proteomes" id="UP000326944">
    <property type="component" value="Chromosome"/>
</dbReference>
<dbReference type="Gene3D" id="2.40.50.100">
    <property type="match status" value="1"/>
</dbReference>
<dbReference type="Gene3D" id="1.10.287.470">
    <property type="entry name" value="Helix hairpin bin"/>
    <property type="match status" value="1"/>
</dbReference>
<dbReference type="OrthoDB" id="5327103at2"/>
<proteinExistence type="predicted"/>
<dbReference type="PANTHER" id="PTHR30097:SF4">
    <property type="entry name" value="SLR6042 PROTEIN"/>
    <property type="match status" value="1"/>
</dbReference>
<gene>
    <name evidence="2" type="ORF">FJR48_09885</name>
</gene>
<reference evidence="2 3" key="1">
    <citation type="submission" date="2019-09" db="EMBL/GenBank/DDBJ databases">
        <title>Sulfurimonas gotlandica sp. nov., a chemoautotrophic and psychrotolerant epsilonproteobacterium isolated from a pelagic redoxcline, and an emended description of the genus Sulfurimonas.</title>
        <authorList>
            <person name="Wang S."/>
            <person name="Jiang L."/>
            <person name="Shao S."/>
        </authorList>
    </citation>
    <scope>NUCLEOTIDE SEQUENCE [LARGE SCALE GENOMIC DNA]</scope>
    <source>
        <strain evidence="2 3">GYSZ_1</strain>
    </source>
</reference>
<evidence type="ECO:0000313" key="3">
    <source>
        <dbReference type="Proteomes" id="UP000326944"/>
    </source>
</evidence>
<dbReference type="RefSeq" id="WP_152307965.1">
    <property type="nucleotide sequence ID" value="NZ_CP043617.1"/>
</dbReference>
<evidence type="ECO:0000313" key="2">
    <source>
        <dbReference type="EMBL" id="QFR50017.1"/>
    </source>
</evidence>
<dbReference type="SUPFAM" id="SSF111369">
    <property type="entry name" value="HlyD-like secretion proteins"/>
    <property type="match status" value="1"/>
</dbReference>
<name>A0A5P8P348_9BACT</name>
<dbReference type="InterPro" id="IPR051909">
    <property type="entry name" value="MFP_Cation_Efflux"/>
</dbReference>
<protein>
    <submittedName>
        <fullName evidence="2">HlyD family efflux transporter periplasmic adaptor subunit</fullName>
    </submittedName>
</protein>
<dbReference type="PANTHER" id="PTHR30097">
    <property type="entry name" value="CATION EFFLUX SYSTEM PROTEIN CUSB"/>
    <property type="match status" value="1"/>
</dbReference>
<keyword evidence="1" id="KW-0813">Transport</keyword>
<sequence>MKKIFILLGMSISLFGFKIIEISQKQQDDLGIKVQKTITVDSITLGPYNAKVTLDKKDIISIGSNVDAVVKDIYVAKLEHVKKGQKLLSLESNELLNLQEKYIKALIESENIQTNYQRDEKLQKQGIISDKKFLESLEKKQSSDLIVKLSANELLSSGFSVDMLNRIQKNHQPIMKINILAPKDALIDKIDVNIGEKVESNRSMLRIFADGDRYIELSIPVKVIESISLGDKCVFDSYIAKVTAIGNIVNDESQSVNVRAKIQNSKNIMINRVYSANIEKKVSNTLKIKKTALVFVDNKSYVFKKVKNGFEVVGVEIIKEGPVCYVVNSGLKAGDVLAVSSTSALLNAMEDKDE</sequence>
<dbReference type="GO" id="GO:0060003">
    <property type="term" value="P:copper ion export"/>
    <property type="evidence" value="ECO:0007669"/>
    <property type="project" value="TreeGrafter"/>
</dbReference>
<keyword evidence="3" id="KW-1185">Reference proteome</keyword>
<evidence type="ECO:0000256" key="1">
    <source>
        <dbReference type="ARBA" id="ARBA00022448"/>
    </source>
</evidence>
<dbReference type="GO" id="GO:0015679">
    <property type="term" value="P:plasma membrane copper ion transport"/>
    <property type="evidence" value="ECO:0007669"/>
    <property type="project" value="TreeGrafter"/>
</dbReference>